<dbReference type="SMART" id="SM00324">
    <property type="entry name" value="RhoGAP"/>
    <property type="match status" value="1"/>
</dbReference>
<dbReference type="Gene3D" id="1.25.40.530">
    <property type="entry name" value="MyTH4 domain"/>
    <property type="match status" value="1"/>
</dbReference>
<dbReference type="InterPro" id="IPR038185">
    <property type="entry name" value="MyTH4_dom_sf"/>
</dbReference>
<proteinExistence type="predicted"/>
<feature type="domain" description="Rho-GAP" evidence="3">
    <location>
        <begin position="514"/>
        <end position="702"/>
    </location>
</feature>
<feature type="compositionally biased region" description="Acidic residues" evidence="1">
    <location>
        <begin position="737"/>
        <end position="747"/>
    </location>
</feature>
<evidence type="ECO:0008006" key="7">
    <source>
        <dbReference type="Google" id="ProtNLM"/>
    </source>
</evidence>
<dbReference type="PROSITE" id="PS50020">
    <property type="entry name" value="WW_DOMAIN_2"/>
    <property type="match status" value="1"/>
</dbReference>
<feature type="domain" description="WW" evidence="2">
    <location>
        <begin position="46"/>
        <end position="79"/>
    </location>
</feature>
<dbReference type="Gene3D" id="1.10.555.10">
    <property type="entry name" value="Rho GTPase activation protein"/>
    <property type="match status" value="1"/>
</dbReference>
<dbReference type="SUPFAM" id="SSF51045">
    <property type="entry name" value="WW domain"/>
    <property type="match status" value="1"/>
</dbReference>
<dbReference type="FunFam" id="1.10.555.10:FF:000045">
    <property type="entry name" value="RhoGAP domain containing protein"/>
    <property type="match status" value="1"/>
</dbReference>
<comment type="caution">
    <text evidence="5">The sequence shown here is derived from an EMBL/GenBank/DDBJ whole genome shotgun (WGS) entry which is preliminary data.</text>
</comment>
<feature type="region of interest" description="Disordered" evidence="1">
    <location>
        <begin position="227"/>
        <end position="246"/>
    </location>
</feature>
<name>A0A1X2H8X0_SYNRA</name>
<dbReference type="OMA" id="WELWDDN"/>
<dbReference type="SUPFAM" id="SSF48350">
    <property type="entry name" value="GTPase activation domain, GAP"/>
    <property type="match status" value="1"/>
</dbReference>
<dbReference type="InterPro" id="IPR036020">
    <property type="entry name" value="WW_dom_sf"/>
</dbReference>
<accession>A0A1X2H8X0</accession>
<evidence type="ECO:0000259" key="2">
    <source>
        <dbReference type="PROSITE" id="PS50020"/>
    </source>
</evidence>
<dbReference type="STRING" id="13706.A0A1X2H8X0"/>
<dbReference type="InterPro" id="IPR000198">
    <property type="entry name" value="RhoGAP_dom"/>
</dbReference>
<dbReference type="Pfam" id="PF00620">
    <property type="entry name" value="RhoGAP"/>
    <property type="match status" value="1"/>
</dbReference>
<keyword evidence="6" id="KW-1185">Reference proteome</keyword>
<feature type="compositionally biased region" description="Low complexity" evidence="1">
    <location>
        <begin position="139"/>
        <end position="172"/>
    </location>
</feature>
<evidence type="ECO:0000313" key="6">
    <source>
        <dbReference type="Proteomes" id="UP000242180"/>
    </source>
</evidence>
<evidence type="ECO:0000256" key="1">
    <source>
        <dbReference type="SAM" id="MobiDB-lite"/>
    </source>
</evidence>
<evidence type="ECO:0000259" key="4">
    <source>
        <dbReference type="PROSITE" id="PS51016"/>
    </source>
</evidence>
<dbReference type="SMART" id="SM00456">
    <property type="entry name" value="WW"/>
    <property type="match status" value="2"/>
</dbReference>
<dbReference type="CDD" id="cd00201">
    <property type="entry name" value="WW"/>
    <property type="match status" value="1"/>
</dbReference>
<dbReference type="Proteomes" id="UP000242180">
    <property type="component" value="Unassembled WGS sequence"/>
</dbReference>
<evidence type="ECO:0000259" key="3">
    <source>
        <dbReference type="PROSITE" id="PS50238"/>
    </source>
</evidence>
<gene>
    <name evidence="5" type="ORF">BCR43DRAFT_526114</name>
</gene>
<reference evidence="5 6" key="1">
    <citation type="submission" date="2016-07" db="EMBL/GenBank/DDBJ databases">
        <title>Pervasive Adenine N6-methylation of Active Genes in Fungi.</title>
        <authorList>
            <consortium name="DOE Joint Genome Institute"/>
            <person name="Mondo S.J."/>
            <person name="Dannebaum R.O."/>
            <person name="Kuo R.C."/>
            <person name="Labutti K."/>
            <person name="Haridas S."/>
            <person name="Kuo A."/>
            <person name="Salamov A."/>
            <person name="Ahrendt S.R."/>
            <person name="Lipzen A."/>
            <person name="Sullivan W."/>
            <person name="Andreopoulos W.B."/>
            <person name="Clum A."/>
            <person name="Lindquist E."/>
            <person name="Daum C."/>
            <person name="Ramamoorthy G.K."/>
            <person name="Gryganskyi A."/>
            <person name="Culley D."/>
            <person name="Magnuson J.K."/>
            <person name="James T.Y."/>
            <person name="O'Malley M.A."/>
            <person name="Stajich J.E."/>
            <person name="Spatafora J.W."/>
            <person name="Visel A."/>
            <person name="Grigoriev I.V."/>
        </authorList>
    </citation>
    <scope>NUCLEOTIDE SEQUENCE [LARGE SCALE GENOMIC DNA]</scope>
    <source>
        <strain evidence="5 6">NRRL 2496</strain>
    </source>
</reference>
<dbReference type="InterPro" id="IPR001202">
    <property type="entry name" value="WW_dom"/>
</dbReference>
<sequence length="747" mass="83335">MTTIAASFEWVELLDPQTGHTFYVKPTTGECLWEGKPQTSSIQPANPEGDWWELWDDNRQLHYFYHTRTGATEWEKPAADVISLVKAQKTSKQFSAPPANTDLYADKRNSRSLDLGPPPSQDPLRPAIHRSTSDPPAPNNNNANNNKNSTANPTITTASPDSTTTHSSSSTAHVDDDVNKGSGFFQLRIRPPTRKTSVRKEENRRSAFFRSRNSTIDAFAQFTRSRFPSTGETATRNKSGARNSAYRNSLAVSAPINNPEARDAMHPLKEKNLSAVDLSSTPRSDMAPPPPPLPAVNPKDSNNHNGGRIVMPTSLQESINQFAIDGFAQKYFATHKKGLFRRRVPVQEMLEWTKDSLAKPLLMINKDLNKDALKCFKLIQMVMGDRSRPRGTNDIGDIQFILTCGITKGQLRDEIYVQLCKQLTRNPRAESVRKGWEIMCVVCITFPPSKNLESYLEQFVRQHHDDDDAIATISHHVSAKLKRVCIRGAKGKVLTPAEIDRAKVAPFKPSVFGESLDLVMKLQHGDEVLKIPRVVPFLADAVLRANGQHSEGIFRVPGDADDITDLRVQIENGVYNAEAIHDPNVPASLLKYWLRNLADPLIATEYYDACIACAEDADAAIAIINGLPEVNRRIALYMISFLQEFIDPVIVEDTLMNVHNLAMVFAPNFLRCPSDSLTAVFENTKFEQAFLRTLLLELEVDKAACATAEGSVMGRRKPLEEEDEDEDEASDHQSHEDDGDDDHEQDA</sequence>
<dbReference type="Gene3D" id="2.20.70.10">
    <property type="match status" value="1"/>
</dbReference>
<dbReference type="PANTHER" id="PTHR45876">
    <property type="entry name" value="FI04035P"/>
    <property type="match status" value="1"/>
</dbReference>
<feature type="domain" description="MyTH4" evidence="4">
    <location>
        <begin position="352"/>
        <end position="503"/>
    </location>
</feature>
<protein>
    <recommendedName>
        <fullName evidence="7">Rho GTPase activation protein</fullName>
    </recommendedName>
</protein>
<dbReference type="PANTHER" id="PTHR45876:SF8">
    <property type="entry name" value="FI04035P"/>
    <property type="match status" value="1"/>
</dbReference>
<dbReference type="GO" id="GO:0007165">
    <property type="term" value="P:signal transduction"/>
    <property type="evidence" value="ECO:0007669"/>
    <property type="project" value="InterPro"/>
</dbReference>
<dbReference type="PROSITE" id="PS51016">
    <property type="entry name" value="MYTH4"/>
    <property type="match status" value="1"/>
</dbReference>
<feature type="region of interest" description="Disordered" evidence="1">
    <location>
        <begin position="711"/>
        <end position="747"/>
    </location>
</feature>
<feature type="compositionally biased region" description="Acidic residues" evidence="1">
    <location>
        <begin position="720"/>
        <end position="729"/>
    </location>
</feature>
<dbReference type="SMART" id="SM00139">
    <property type="entry name" value="MyTH4"/>
    <property type="match status" value="1"/>
</dbReference>
<dbReference type="GO" id="GO:0005856">
    <property type="term" value="C:cytoskeleton"/>
    <property type="evidence" value="ECO:0007669"/>
    <property type="project" value="InterPro"/>
</dbReference>
<dbReference type="InParanoid" id="A0A1X2H8X0"/>
<dbReference type="PROSITE" id="PS50238">
    <property type="entry name" value="RHOGAP"/>
    <property type="match status" value="1"/>
</dbReference>
<feature type="region of interest" description="Disordered" evidence="1">
    <location>
        <begin position="279"/>
        <end position="302"/>
    </location>
</feature>
<dbReference type="Pfam" id="PF00784">
    <property type="entry name" value="MyTH4"/>
    <property type="match status" value="1"/>
</dbReference>
<dbReference type="AlphaFoldDB" id="A0A1X2H8X0"/>
<dbReference type="OrthoDB" id="437889at2759"/>
<feature type="region of interest" description="Disordered" evidence="1">
    <location>
        <begin position="89"/>
        <end position="206"/>
    </location>
</feature>
<dbReference type="GO" id="GO:0005096">
    <property type="term" value="F:GTPase activator activity"/>
    <property type="evidence" value="ECO:0007669"/>
    <property type="project" value="TreeGrafter"/>
</dbReference>
<evidence type="ECO:0000313" key="5">
    <source>
        <dbReference type="EMBL" id="ORY95003.1"/>
    </source>
</evidence>
<dbReference type="GO" id="GO:0005737">
    <property type="term" value="C:cytoplasm"/>
    <property type="evidence" value="ECO:0007669"/>
    <property type="project" value="TreeGrafter"/>
</dbReference>
<dbReference type="EMBL" id="MCGN01000007">
    <property type="protein sequence ID" value="ORY95003.1"/>
    <property type="molecule type" value="Genomic_DNA"/>
</dbReference>
<dbReference type="InterPro" id="IPR000857">
    <property type="entry name" value="MyTH4_dom"/>
</dbReference>
<dbReference type="InterPro" id="IPR008936">
    <property type="entry name" value="Rho_GTPase_activation_prot"/>
</dbReference>
<organism evidence="5 6">
    <name type="scientific">Syncephalastrum racemosum</name>
    <name type="common">Filamentous fungus</name>
    <dbReference type="NCBI Taxonomy" id="13706"/>
    <lineage>
        <taxon>Eukaryota</taxon>
        <taxon>Fungi</taxon>
        <taxon>Fungi incertae sedis</taxon>
        <taxon>Mucoromycota</taxon>
        <taxon>Mucoromycotina</taxon>
        <taxon>Mucoromycetes</taxon>
        <taxon>Mucorales</taxon>
        <taxon>Syncephalastraceae</taxon>
        <taxon>Syncephalastrum</taxon>
    </lineage>
</organism>